<evidence type="ECO:0000313" key="1">
    <source>
        <dbReference type="EMBL" id="KAK5819292.1"/>
    </source>
</evidence>
<accession>A0ABR0PDB2</accession>
<protein>
    <submittedName>
        <fullName evidence="1">Uncharacterized protein</fullName>
    </submittedName>
</protein>
<gene>
    <name evidence="1" type="ORF">PVK06_024269</name>
</gene>
<comment type="caution">
    <text evidence="1">The sequence shown here is derived from an EMBL/GenBank/DDBJ whole genome shotgun (WGS) entry which is preliminary data.</text>
</comment>
<organism evidence="1 2">
    <name type="scientific">Gossypium arboreum</name>
    <name type="common">Tree cotton</name>
    <name type="synonym">Gossypium nanking</name>
    <dbReference type="NCBI Taxonomy" id="29729"/>
    <lineage>
        <taxon>Eukaryota</taxon>
        <taxon>Viridiplantae</taxon>
        <taxon>Streptophyta</taxon>
        <taxon>Embryophyta</taxon>
        <taxon>Tracheophyta</taxon>
        <taxon>Spermatophyta</taxon>
        <taxon>Magnoliopsida</taxon>
        <taxon>eudicotyledons</taxon>
        <taxon>Gunneridae</taxon>
        <taxon>Pentapetalae</taxon>
        <taxon>rosids</taxon>
        <taxon>malvids</taxon>
        <taxon>Malvales</taxon>
        <taxon>Malvaceae</taxon>
        <taxon>Malvoideae</taxon>
        <taxon>Gossypium</taxon>
    </lineage>
</organism>
<proteinExistence type="predicted"/>
<reference evidence="1 2" key="1">
    <citation type="submission" date="2023-03" db="EMBL/GenBank/DDBJ databases">
        <title>WGS of Gossypium arboreum.</title>
        <authorList>
            <person name="Yu D."/>
        </authorList>
    </citation>
    <scope>NUCLEOTIDE SEQUENCE [LARGE SCALE GENOMIC DNA]</scope>
    <source>
        <tissue evidence="1">Leaf</tissue>
    </source>
</reference>
<dbReference type="EMBL" id="JARKNE010000007">
    <property type="protein sequence ID" value="KAK5819292.1"/>
    <property type="molecule type" value="Genomic_DNA"/>
</dbReference>
<keyword evidence="2" id="KW-1185">Reference proteome</keyword>
<dbReference type="Proteomes" id="UP001358586">
    <property type="component" value="Chromosome 7"/>
</dbReference>
<sequence>MKGLRLLRSVGYVSMEYAVLFVPGTSILGGLRACWTHVWMACGARGPFCKLIRLCELRPRPSLGSYELNLWSYLMS</sequence>
<name>A0ABR0PDB2_GOSAR</name>
<evidence type="ECO:0000313" key="2">
    <source>
        <dbReference type="Proteomes" id="UP001358586"/>
    </source>
</evidence>